<evidence type="ECO:0000256" key="6">
    <source>
        <dbReference type="SAM" id="Phobius"/>
    </source>
</evidence>
<reference evidence="7 8" key="1">
    <citation type="submission" date="2018-04" db="EMBL/GenBank/DDBJ databases">
        <title>Subsurface microbial communities from deep shales in Ohio and West Virginia, USA.</title>
        <authorList>
            <person name="Wrighton K."/>
        </authorList>
    </citation>
    <scope>NUCLEOTIDE SEQUENCE [LARGE SCALE GENOMIC DNA]</scope>
    <source>
        <strain evidence="7 8">MSL28</strain>
    </source>
</reference>
<sequence>MDLKKDLMKVFGSNIVTLAAGIVSGLVIPSFLSLDQYAYLKTFTLYLSYVGILHLGLADGLFIKYGGSYEDEVDKSLLKGEHHFFLVFQLIISITIIITSLFIEDKILLAFSFSIIPFNLLTFYKFFYQAIGKFNIYSKILIFPPVVMLVANLAVIFIFQIENYWLFIFIRLFAYFSIFLILEYNFYRLTKSTEINIDFEEIKSIFNIGFFIMLGNLSSLMFYSIDRWFVKFSFTSSDFAFYSFAISMMGVINIFINSITKVFYPYLARNRNDDILQKLKSYFIIIASFASGSYFFFAFIVENFISKHIPALNIIAIIFAGFPALITIKALYVNLYKVRKSDKLYVKTVIFMLLISVILNFIALVVFDNNIAIAAATTISFYIWFGFSSKHFETLFVSLKEILYLGIFVVLFIYSSNFISLLAGTIIFSVGLLILIFGFYKSEFMGLINEFKNKGNL</sequence>
<dbReference type="GO" id="GO:0005886">
    <property type="term" value="C:plasma membrane"/>
    <property type="evidence" value="ECO:0007669"/>
    <property type="project" value="UniProtKB-SubCell"/>
</dbReference>
<feature type="transmembrane region" description="Helical" evidence="6">
    <location>
        <begin position="205"/>
        <end position="225"/>
    </location>
</feature>
<evidence type="ECO:0000256" key="2">
    <source>
        <dbReference type="ARBA" id="ARBA00022475"/>
    </source>
</evidence>
<keyword evidence="4 6" id="KW-1133">Transmembrane helix</keyword>
<evidence type="ECO:0000256" key="4">
    <source>
        <dbReference type="ARBA" id="ARBA00022989"/>
    </source>
</evidence>
<feature type="transmembrane region" description="Helical" evidence="6">
    <location>
        <begin position="311"/>
        <end position="332"/>
    </location>
</feature>
<feature type="transmembrane region" description="Helical" evidence="6">
    <location>
        <begin position="371"/>
        <end position="387"/>
    </location>
</feature>
<feature type="transmembrane region" description="Helical" evidence="6">
    <location>
        <begin position="43"/>
        <end position="63"/>
    </location>
</feature>
<name>A0A318E8V3_9FIRM</name>
<dbReference type="Proteomes" id="UP000247389">
    <property type="component" value="Unassembled WGS sequence"/>
</dbReference>
<comment type="caution">
    <text evidence="7">The sequence shown here is derived from an EMBL/GenBank/DDBJ whole genome shotgun (WGS) entry which is preliminary data.</text>
</comment>
<feature type="transmembrane region" description="Helical" evidence="6">
    <location>
        <begin position="84"/>
        <end position="103"/>
    </location>
</feature>
<dbReference type="AlphaFoldDB" id="A0A318E8V3"/>
<feature type="transmembrane region" description="Helical" evidence="6">
    <location>
        <begin position="140"/>
        <end position="159"/>
    </location>
</feature>
<keyword evidence="2" id="KW-1003">Cell membrane</keyword>
<gene>
    <name evidence="7" type="ORF">C8C78_1264</name>
</gene>
<dbReference type="InterPro" id="IPR050833">
    <property type="entry name" value="Poly_Biosynth_Transport"/>
</dbReference>
<dbReference type="Pfam" id="PF13440">
    <property type="entry name" value="Polysacc_synt_3"/>
    <property type="match status" value="1"/>
</dbReference>
<keyword evidence="3 6" id="KW-0812">Transmembrane</keyword>
<keyword evidence="5 6" id="KW-0472">Membrane</keyword>
<feature type="transmembrane region" description="Helical" evidence="6">
    <location>
        <begin position="344"/>
        <end position="365"/>
    </location>
</feature>
<evidence type="ECO:0000256" key="3">
    <source>
        <dbReference type="ARBA" id="ARBA00022692"/>
    </source>
</evidence>
<protein>
    <submittedName>
        <fullName evidence="7">Polysaccharide biosynthesis protein</fullName>
    </submittedName>
</protein>
<feature type="transmembrane region" description="Helical" evidence="6">
    <location>
        <begin position="165"/>
        <end position="184"/>
    </location>
</feature>
<dbReference type="RefSeq" id="WP_110301079.1">
    <property type="nucleotide sequence ID" value="NZ_QICM01000026.1"/>
</dbReference>
<dbReference type="EMBL" id="QICM01000026">
    <property type="protein sequence ID" value="PXV63067.1"/>
    <property type="molecule type" value="Genomic_DNA"/>
</dbReference>
<feature type="transmembrane region" description="Helical" evidence="6">
    <location>
        <begin position="281"/>
        <end position="305"/>
    </location>
</feature>
<feature type="transmembrane region" description="Helical" evidence="6">
    <location>
        <begin position="240"/>
        <end position="260"/>
    </location>
</feature>
<feature type="transmembrane region" description="Helical" evidence="6">
    <location>
        <begin position="12"/>
        <end position="31"/>
    </location>
</feature>
<accession>A0A318E8V3</accession>
<feature type="transmembrane region" description="Helical" evidence="6">
    <location>
        <begin position="394"/>
        <end position="414"/>
    </location>
</feature>
<evidence type="ECO:0000313" key="8">
    <source>
        <dbReference type="Proteomes" id="UP000247389"/>
    </source>
</evidence>
<dbReference type="PANTHER" id="PTHR30250">
    <property type="entry name" value="PST FAMILY PREDICTED COLANIC ACID TRANSPORTER"/>
    <property type="match status" value="1"/>
</dbReference>
<feature type="transmembrane region" description="Helical" evidence="6">
    <location>
        <begin position="420"/>
        <end position="440"/>
    </location>
</feature>
<dbReference type="PANTHER" id="PTHR30250:SF11">
    <property type="entry name" value="O-ANTIGEN TRANSPORTER-RELATED"/>
    <property type="match status" value="1"/>
</dbReference>
<evidence type="ECO:0000256" key="1">
    <source>
        <dbReference type="ARBA" id="ARBA00004651"/>
    </source>
</evidence>
<evidence type="ECO:0000313" key="7">
    <source>
        <dbReference type="EMBL" id="PXV63067.1"/>
    </source>
</evidence>
<organism evidence="7 8">
    <name type="scientific">Halanaerobium congolense</name>
    <dbReference type="NCBI Taxonomy" id="54121"/>
    <lineage>
        <taxon>Bacteria</taxon>
        <taxon>Bacillati</taxon>
        <taxon>Bacillota</taxon>
        <taxon>Clostridia</taxon>
        <taxon>Halanaerobiales</taxon>
        <taxon>Halanaerobiaceae</taxon>
        <taxon>Halanaerobium</taxon>
    </lineage>
</organism>
<proteinExistence type="predicted"/>
<evidence type="ECO:0000256" key="5">
    <source>
        <dbReference type="ARBA" id="ARBA00023136"/>
    </source>
</evidence>
<comment type="subcellular location">
    <subcellularLocation>
        <location evidence="1">Cell membrane</location>
        <topology evidence="1">Multi-pass membrane protein</topology>
    </subcellularLocation>
</comment>
<feature type="transmembrane region" description="Helical" evidence="6">
    <location>
        <begin position="109"/>
        <end position="128"/>
    </location>
</feature>